<reference evidence="1 2" key="1">
    <citation type="submission" date="2019-12" db="EMBL/GenBank/DDBJ databases">
        <title>Microbes associate with the intestines of laboratory mice.</title>
        <authorList>
            <person name="Navarre W."/>
            <person name="Wong E."/>
        </authorList>
    </citation>
    <scope>NUCLEOTIDE SEQUENCE [LARGE SCALE GENOMIC DNA]</scope>
    <source>
        <strain evidence="1 2">NM66_B29</strain>
    </source>
</reference>
<dbReference type="RefSeq" id="WP_160345718.1">
    <property type="nucleotide sequence ID" value="NZ_WSRR01000009.1"/>
</dbReference>
<dbReference type="OrthoDB" id="2087314at2"/>
<gene>
    <name evidence="1" type="ORF">GKZ27_05530</name>
</gene>
<dbReference type="AlphaFoldDB" id="A0A6N8JM22"/>
<protein>
    <submittedName>
        <fullName evidence="1">Uncharacterized protein</fullName>
    </submittedName>
</protein>
<evidence type="ECO:0000313" key="1">
    <source>
        <dbReference type="EMBL" id="MVX60918.1"/>
    </source>
</evidence>
<sequence>MAAPKQFFCANFDPHAYGPPIVTARRGPSFSELYQPWFSRGPYTDKNPFSAIADTEQTLQKVFNRNILPGKYRNLSATAFIASFMGASNYDLNFAIERYDKEIDQVIAREIKKGTS</sequence>
<proteinExistence type="predicted"/>
<name>A0A6N8JM22_9ACTN</name>
<organism evidence="1 2">
    <name type="scientific">Adlercreutzia mucosicola</name>
    <dbReference type="NCBI Taxonomy" id="580026"/>
    <lineage>
        <taxon>Bacteria</taxon>
        <taxon>Bacillati</taxon>
        <taxon>Actinomycetota</taxon>
        <taxon>Coriobacteriia</taxon>
        <taxon>Eggerthellales</taxon>
        <taxon>Eggerthellaceae</taxon>
        <taxon>Adlercreutzia</taxon>
    </lineage>
</organism>
<evidence type="ECO:0000313" key="2">
    <source>
        <dbReference type="Proteomes" id="UP000463388"/>
    </source>
</evidence>
<comment type="caution">
    <text evidence="1">The sequence shown here is derived from an EMBL/GenBank/DDBJ whole genome shotgun (WGS) entry which is preliminary data.</text>
</comment>
<dbReference type="EMBL" id="WSRR01000009">
    <property type="protein sequence ID" value="MVX60918.1"/>
    <property type="molecule type" value="Genomic_DNA"/>
</dbReference>
<dbReference type="Proteomes" id="UP000463388">
    <property type="component" value="Unassembled WGS sequence"/>
</dbReference>
<accession>A0A6N8JM22</accession>
<keyword evidence="2" id="KW-1185">Reference proteome</keyword>